<proteinExistence type="predicted"/>
<evidence type="ECO:0000256" key="2">
    <source>
        <dbReference type="SAM" id="Phobius"/>
    </source>
</evidence>
<keyword evidence="2" id="KW-0812">Transmembrane</keyword>
<keyword evidence="4" id="KW-1185">Reference proteome</keyword>
<feature type="transmembrane region" description="Helical" evidence="2">
    <location>
        <begin position="58"/>
        <end position="78"/>
    </location>
</feature>
<dbReference type="AlphaFoldDB" id="A0AB34JKZ6"/>
<evidence type="ECO:0000313" key="3">
    <source>
        <dbReference type="EMBL" id="KAL1521683.1"/>
    </source>
</evidence>
<feature type="region of interest" description="Disordered" evidence="1">
    <location>
        <begin position="108"/>
        <end position="133"/>
    </location>
</feature>
<accession>A0AB34JKZ6</accession>
<protein>
    <submittedName>
        <fullName evidence="3">Uncharacterized protein</fullName>
    </submittedName>
</protein>
<feature type="compositionally biased region" description="Polar residues" evidence="1">
    <location>
        <begin position="119"/>
        <end position="128"/>
    </location>
</feature>
<keyword evidence="2" id="KW-1133">Transmembrane helix</keyword>
<gene>
    <name evidence="3" type="ORF">AB1Y20_021338</name>
</gene>
<keyword evidence="2" id="KW-0472">Membrane</keyword>
<organism evidence="3 4">
    <name type="scientific">Prymnesium parvum</name>
    <name type="common">Toxic golden alga</name>
    <dbReference type="NCBI Taxonomy" id="97485"/>
    <lineage>
        <taxon>Eukaryota</taxon>
        <taxon>Haptista</taxon>
        <taxon>Haptophyta</taxon>
        <taxon>Prymnesiophyceae</taxon>
        <taxon>Prymnesiales</taxon>
        <taxon>Prymnesiaceae</taxon>
        <taxon>Prymnesium</taxon>
    </lineage>
</organism>
<reference evidence="3 4" key="1">
    <citation type="journal article" date="2024" name="Science">
        <title>Giant polyketide synthase enzymes in the biosynthesis of giant marine polyether toxins.</title>
        <authorList>
            <person name="Fallon T.R."/>
            <person name="Shende V.V."/>
            <person name="Wierzbicki I.H."/>
            <person name="Pendleton A.L."/>
            <person name="Watervoot N.F."/>
            <person name="Auber R.P."/>
            <person name="Gonzalez D.J."/>
            <person name="Wisecaver J.H."/>
            <person name="Moore B.S."/>
        </authorList>
    </citation>
    <scope>NUCLEOTIDE SEQUENCE [LARGE SCALE GENOMIC DNA]</scope>
    <source>
        <strain evidence="3 4">12B1</strain>
    </source>
</reference>
<sequence length="171" mass="17879">MLAALSAAALALVPGMPKMDRPAILQSPARLPWTAPAALVAPAVASVPLPAFADDFDIGGAVVNLGLTVIVFGFVAYIGKFVLEAMGEVGNSAGTVAKFLSSGGDDGKVSNEPIYDDSGTGQNDQPITKRSKKRLVTDEEIARMAPWMAAKIDQDAIEKAKEARKKRKAGK</sequence>
<dbReference type="EMBL" id="JBGBPQ010000007">
    <property type="protein sequence ID" value="KAL1521683.1"/>
    <property type="molecule type" value="Genomic_DNA"/>
</dbReference>
<dbReference type="Proteomes" id="UP001515480">
    <property type="component" value="Unassembled WGS sequence"/>
</dbReference>
<comment type="caution">
    <text evidence="3">The sequence shown here is derived from an EMBL/GenBank/DDBJ whole genome shotgun (WGS) entry which is preliminary data.</text>
</comment>
<evidence type="ECO:0000256" key="1">
    <source>
        <dbReference type="SAM" id="MobiDB-lite"/>
    </source>
</evidence>
<name>A0AB34JKZ6_PRYPA</name>
<evidence type="ECO:0000313" key="4">
    <source>
        <dbReference type="Proteomes" id="UP001515480"/>
    </source>
</evidence>